<dbReference type="Proteomes" id="UP000249818">
    <property type="component" value="Chromosome BARAN1"/>
</dbReference>
<dbReference type="Pfam" id="PF03479">
    <property type="entry name" value="PCC"/>
    <property type="match status" value="1"/>
</dbReference>
<dbReference type="PROSITE" id="PS51742">
    <property type="entry name" value="PPC"/>
    <property type="match status" value="1"/>
</dbReference>
<dbReference type="PANTHER" id="PTHR34988:SF1">
    <property type="entry name" value="DNA-BINDING PROTEIN"/>
    <property type="match status" value="1"/>
</dbReference>
<dbReference type="OrthoDB" id="9798999at2"/>
<keyword evidence="3" id="KW-1185">Reference proteome</keyword>
<dbReference type="RefSeq" id="WP_157959429.1">
    <property type="nucleotide sequence ID" value="NZ_LS483254.1"/>
</dbReference>
<name>A0A2X3L1P0_9BACT</name>
<gene>
    <name evidence="2" type="ORF">BARAN1_0686</name>
</gene>
<dbReference type="InterPro" id="IPR005175">
    <property type="entry name" value="PPC_dom"/>
</dbReference>
<sequence length="139" mass="14666">MLRVDTETTVVVRCQDGERLPDALLGLGLTAAGLVAGVGMVRDLALGYWDGEKYVEERIAEPAELLSLQGNLGDEGGKPVLHAHATVGLRGGRAIGGHLLAATVHNTAEIILLRLPGVRMRRRRDPTGLLGLYPEAAAG</sequence>
<organism evidence="2 3">
    <name type="scientific">Candidatus Bipolaricaulis anaerobius</name>
    <dbReference type="NCBI Taxonomy" id="2026885"/>
    <lineage>
        <taxon>Bacteria</taxon>
        <taxon>Candidatus Bipolaricaulota</taxon>
        <taxon>Candidatus Bipolaricaulia</taxon>
        <taxon>Candidatus Bipolaricaulales</taxon>
        <taxon>Candidatus Bipolaricaulaceae</taxon>
        <taxon>Candidatus Bipolaricaulis</taxon>
    </lineage>
</organism>
<accession>A0A2X3L1P0</accession>
<proteinExistence type="predicted"/>
<evidence type="ECO:0000313" key="3">
    <source>
        <dbReference type="Proteomes" id="UP000249818"/>
    </source>
</evidence>
<dbReference type="PANTHER" id="PTHR34988">
    <property type="entry name" value="PROTEIN, PUTATIVE-RELATED"/>
    <property type="match status" value="1"/>
</dbReference>
<dbReference type="KEGG" id="bana:BARAN1_0686"/>
<dbReference type="EMBL" id="LS483254">
    <property type="protein sequence ID" value="SQD92710.1"/>
    <property type="molecule type" value="Genomic_DNA"/>
</dbReference>
<dbReference type="SUPFAM" id="SSF117856">
    <property type="entry name" value="AF0104/ALDC/Ptd012-like"/>
    <property type="match status" value="1"/>
</dbReference>
<dbReference type="CDD" id="cd11378">
    <property type="entry name" value="DUF296"/>
    <property type="match status" value="1"/>
</dbReference>
<protein>
    <recommendedName>
        <fullName evidence="1">PPC domain-containing protein</fullName>
    </recommendedName>
</protein>
<feature type="domain" description="PPC" evidence="1">
    <location>
        <begin position="1"/>
        <end position="135"/>
    </location>
</feature>
<evidence type="ECO:0000313" key="2">
    <source>
        <dbReference type="EMBL" id="SQD92710.1"/>
    </source>
</evidence>
<dbReference type="AlphaFoldDB" id="A0A2X3L1P0"/>
<evidence type="ECO:0000259" key="1">
    <source>
        <dbReference type="PROSITE" id="PS51742"/>
    </source>
</evidence>
<reference evidence="3" key="1">
    <citation type="submission" date="2018-05" db="EMBL/GenBank/DDBJ databases">
        <authorList>
            <person name="Hao L."/>
        </authorList>
    </citation>
    <scope>NUCLEOTIDE SEQUENCE [LARGE SCALE GENOMIC DNA]</scope>
</reference>
<dbReference type="Gene3D" id="3.30.1330.80">
    <property type="entry name" value="Hypothetical protein, similar to alpha- acetolactate decarboxylase, domain 2"/>
    <property type="match status" value="1"/>
</dbReference>